<gene>
    <name evidence="2" type="ORF">ES319_A04G020300v1</name>
</gene>
<accession>A0A5J5W308</accession>
<dbReference type="Proteomes" id="UP000327439">
    <property type="component" value="Chromosome A04"/>
</dbReference>
<evidence type="ECO:0000313" key="2">
    <source>
        <dbReference type="EMBL" id="KAB2086293.1"/>
    </source>
</evidence>
<evidence type="ECO:0000313" key="3">
    <source>
        <dbReference type="Proteomes" id="UP000327439"/>
    </source>
</evidence>
<keyword evidence="1" id="KW-1133">Transmembrane helix</keyword>
<dbReference type="EMBL" id="CM018205">
    <property type="protein sequence ID" value="KAB2086293.1"/>
    <property type="molecule type" value="Genomic_DNA"/>
</dbReference>
<proteinExistence type="predicted"/>
<name>A0A5J5W308_GOSBA</name>
<sequence>MVLSRKPMEASNTFFLVYIEVIVLLSLFNFQGHNWCGLTSPVGNDTDQEALLQFKAKARQVSPAHSKIQQLSAVHYFLLPNLEYSGQYLNHVIFFYAFFLQYT</sequence>
<organism evidence="2 3">
    <name type="scientific">Gossypium barbadense</name>
    <name type="common">Sea Island cotton</name>
    <name type="synonym">Hibiscus barbadensis</name>
    <dbReference type="NCBI Taxonomy" id="3634"/>
    <lineage>
        <taxon>Eukaryota</taxon>
        <taxon>Viridiplantae</taxon>
        <taxon>Streptophyta</taxon>
        <taxon>Embryophyta</taxon>
        <taxon>Tracheophyta</taxon>
        <taxon>Spermatophyta</taxon>
        <taxon>Magnoliopsida</taxon>
        <taxon>eudicotyledons</taxon>
        <taxon>Gunneridae</taxon>
        <taxon>Pentapetalae</taxon>
        <taxon>rosids</taxon>
        <taxon>malvids</taxon>
        <taxon>Malvales</taxon>
        <taxon>Malvaceae</taxon>
        <taxon>Malvoideae</taxon>
        <taxon>Gossypium</taxon>
    </lineage>
</organism>
<keyword evidence="1" id="KW-0472">Membrane</keyword>
<reference evidence="3" key="1">
    <citation type="journal article" date="2020" name="Nat. Genet.">
        <title>Genomic diversifications of five Gossypium allopolyploid species and their impact on cotton improvement.</title>
        <authorList>
            <person name="Chen Z.J."/>
            <person name="Sreedasyam A."/>
            <person name="Ando A."/>
            <person name="Song Q."/>
            <person name="De Santiago L.M."/>
            <person name="Hulse-Kemp A.M."/>
            <person name="Ding M."/>
            <person name="Ye W."/>
            <person name="Kirkbride R.C."/>
            <person name="Jenkins J."/>
            <person name="Plott C."/>
            <person name="Lovell J."/>
            <person name="Lin Y.M."/>
            <person name="Vaughn R."/>
            <person name="Liu B."/>
            <person name="Simpson S."/>
            <person name="Scheffler B.E."/>
            <person name="Wen L."/>
            <person name="Saski C.A."/>
            <person name="Grover C.E."/>
            <person name="Hu G."/>
            <person name="Conover J.L."/>
            <person name="Carlson J.W."/>
            <person name="Shu S."/>
            <person name="Boston L.B."/>
            <person name="Williams M."/>
            <person name="Peterson D.G."/>
            <person name="McGee K."/>
            <person name="Jones D.C."/>
            <person name="Wendel J.F."/>
            <person name="Stelly D.M."/>
            <person name="Grimwood J."/>
            <person name="Schmutz J."/>
        </authorList>
    </citation>
    <scope>NUCLEOTIDE SEQUENCE [LARGE SCALE GENOMIC DNA]</scope>
    <source>
        <strain evidence="3">cv. 3-79</strain>
    </source>
</reference>
<dbReference type="AlphaFoldDB" id="A0A5J5W308"/>
<keyword evidence="1" id="KW-0812">Transmembrane</keyword>
<keyword evidence="3" id="KW-1185">Reference proteome</keyword>
<protein>
    <submittedName>
        <fullName evidence="2">Uncharacterized protein</fullName>
    </submittedName>
</protein>
<evidence type="ECO:0000256" key="1">
    <source>
        <dbReference type="SAM" id="Phobius"/>
    </source>
</evidence>
<feature type="transmembrane region" description="Helical" evidence="1">
    <location>
        <begin position="12"/>
        <end position="30"/>
    </location>
</feature>